<name>L8PPI3_STRVR</name>
<evidence type="ECO:0000256" key="1">
    <source>
        <dbReference type="SAM" id="MobiDB-lite"/>
    </source>
</evidence>
<comment type="caution">
    <text evidence="2">The sequence shown here is derived from an EMBL/GenBank/DDBJ whole genome shotgun (WGS) entry which is preliminary data.</text>
</comment>
<feature type="compositionally biased region" description="Basic and acidic residues" evidence="1">
    <location>
        <begin position="33"/>
        <end position="42"/>
    </location>
</feature>
<proteinExistence type="predicted"/>
<dbReference type="Proteomes" id="UP000011205">
    <property type="component" value="Unassembled WGS sequence"/>
</dbReference>
<sequence>MHSITVRRWCEIARDAACPGHRGEDPLAADDPVEQRVRLGQR</sequence>
<feature type="region of interest" description="Disordered" evidence="1">
    <location>
        <begin position="20"/>
        <end position="42"/>
    </location>
</feature>
<dbReference type="EMBL" id="AMLP01000061">
    <property type="protein sequence ID" value="ELS57322.1"/>
    <property type="molecule type" value="Genomic_DNA"/>
</dbReference>
<accession>L8PPI3</accession>
<gene>
    <name evidence="2" type="ORF">STVIR_1763</name>
</gene>
<evidence type="ECO:0000313" key="2">
    <source>
        <dbReference type="EMBL" id="ELS57322.1"/>
    </source>
</evidence>
<evidence type="ECO:0000313" key="3">
    <source>
        <dbReference type="Proteomes" id="UP000011205"/>
    </source>
</evidence>
<organism evidence="2 3">
    <name type="scientific">Streptomyces viridochromogenes Tue57</name>
    <dbReference type="NCBI Taxonomy" id="1160705"/>
    <lineage>
        <taxon>Bacteria</taxon>
        <taxon>Bacillati</taxon>
        <taxon>Actinomycetota</taxon>
        <taxon>Actinomycetes</taxon>
        <taxon>Kitasatosporales</taxon>
        <taxon>Streptomycetaceae</taxon>
        <taxon>Streptomyces</taxon>
    </lineage>
</organism>
<protein>
    <submittedName>
        <fullName evidence="2">Uncharacterized protein</fullName>
    </submittedName>
</protein>
<reference evidence="2 3" key="1">
    <citation type="journal article" date="2013" name="Genome Announc.">
        <title>Draft Genome Sequence of Streptomyces viridochromogenes Strain Tu57, Producer of Avilamycin.</title>
        <authorList>
            <person name="Gruning B.A."/>
            <person name="Erxleben A."/>
            <person name="Hahnlein A."/>
            <person name="Gunther S."/>
        </authorList>
    </citation>
    <scope>NUCLEOTIDE SEQUENCE [LARGE SCALE GENOMIC DNA]</scope>
    <source>
        <strain evidence="2 3">Tue57</strain>
    </source>
</reference>
<dbReference type="AlphaFoldDB" id="L8PPI3"/>